<accession>A0A8K0EPA9</accession>
<dbReference type="InterPro" id="IPR009057">
    <property type="entry name" value="Homeodomain-like_sf"/>
</dbReference>
<dbReference type="InterPro" id="IPR017970">
    <property type="entry name" value="Homeobox_CS"/>
</dbReference>
<keyword evidence="4 6" id="KW-0371">Homeobox</keyword>
<evidence type="ECO:0000313" key="11">
    <source>
        <dbReference type="Proteomes" id="UP000838412"/>
    </source>
</evidence>
<dbReference type="SUPFAM" id="SSF46689">
    <property type="entry name" value="Homeodomain-like"/>
    <property type="match status" value="1"/>
</dbReference>
<dbReference type="GO" id="GO:0005634">
    <property type="term" value="C:nucleus"/>
    <property type="evidence" value="ECO:0007669"/>
    <property type="project" value="UniProtKB-SubCell"/>
</dbReference>
<name>A0A8K0EPA9_BRALA</name>
<keyword evidence="5 6" id="KW-0539">Nucleus</keyword>
<keyword evidence="2" id="KW-0217">Developmental protein</keyword>
<dbReference type="OrthoDB" id="3137333at2759"/>
<keyword evidence="3 6" id="KW-0238">DNA-binding</keyword>
<dbReference type="GO" id="GO:0030154">
    <property type="term" value="P:cell differentiation"/>
    <property type="evidence" value="ECO:0007669"/>
    <property type="project" value="TreeGrafter"/>
</dbReference>
<dbReference type="InterPro" id="IPR050394">
    <property type="entry name" value="Homeobox_NK-like"/>
</dbReference>
<evidence type="ECO:0000256" key="3">
    <source>
        <dbReference type="ARBA" id="ARBA00023125"/>
    </source>
</evidence>
<dbReference type="AlphaFoldDB" id="A0A8K0EPA9"/>
<evidence type="ECO:0000256" key="2">
    <source>
        <dbReference type="ARBA" id="ARBA00022473"/>
    </source>
</evidence>
<dbReference type="PROSITE" id="PS50071">
    <property type="entry name" value="HOMEOBOX_2"/>
    <property type="match status" value="1"/>
</dbReference>
<dbReference type="InterPro" id="IPR020479">
    <property type="entry name" value="HD_metazoa"/>
</dbReference>
<organism evidence="10 11">
    <name type="scientific">Branchiostoma lanceolatum</name>
    <name type="common">Common lancelet</name>
    <name type="synonym">Amphioxus lanceolatum</name>
    <dbReference type="NCBI Taxonomy" id="7740"/>
    <lineage>
        <taxon>Eukaryota</taxon>
        <taxon>Metazoa</taxon>
        <taxon>Chordata</taxon>
        <taxon>Cephalochordata</taxon>
        <taxon>Leptocardii</taxon>
        <taxon>Amphioxiformes</taxon>
        <taxon>Branchiostomatidae</taxon>
        <taxon>Branchiostoma</taxon>
    </lineage>
</organism>
<evidence type="ECO:0000256" key="4">
    <source>
        <dbReference type="ARBA" id="ARBA00023155"/>
    </source>
</evidence>
<dbReference type="PROSITE" id="PS00027">
    <property type="entry name" value="HOMEOBOX_1"/>
    <property type="match status" value="1"/>
</dbReference>
<comment type="subcellular location">
    <subcellularLocation>
        <location evidence="1 6 7">Nucleus</location>
    </subcellularLocation>
</comment>
<reference evidence="10" key="1">
    <citation type="submission" date="2022-01" db="EMBL/GenBank/DDBJ databases">
        <authorList>
            <person name="Braso-Vives M."/>
        </authorList>
    </citation>
    <scope>NUCLEOTIDE SEQUENCE</scope>
</reference>
<gene>
    <name evidence="10" type="primary">NKX2-1</name>
    <name evidence="10" type="ORF">BLAG_LOCUS18216</name>
</gene>
<feature type="compositionally biased region" description="Low complexity" evidence="8">
    <location>
        <begin position="223"/>
        <end position="257"/>
    </location>
</feature>
<dbReference type="EMBL" id="OV696689">
    <property type="protein sequence ID" value="CAH1263565.1"/>
    <property type="molecule type" value="Genomic_DNA"/>
</dbReference>
<feature type="domain" description="Homeobox" evidence="9">
    <location>
        <begin position="152"/>
        <end position="212"/>
    </location>
</feature>
<dbReference type="FunFam" id="1.10.10.60:FF:000706">
    <property type="entry name" value="NK2b"/>
    <property type="match status" value="1"/>
</dbReference>
<proteinExistence type="predicted"/>
<dbReference type="GO" id="GO:0000981">
    <property type="term" value="F:DNA-binding transcription factor activity, RNA polymerase II-specific"/>
    <property type="evidence" value="ECO:0007669"/>
    <property type="project" value="InterPro"/>
</dbReference>
<feature type="region of interest" description="Disordered" evidence="8">
    <location>
        <begin position="211"/>
        <end position="257"/>
    </location>
</feature>
<dbReference type="Pfam" id="PF00046">
    <property type="entry name" value="Homeodomain"/>
    <property type="match status" value="1"/>
</dbReference>
<keyword evidence="11" id="KW-1185">Reference proteome</keyword>
<dbReference type="GO" id="GO:0000978">
    <property type="term" value="F:RNA polymerase II cis-regulatory region sequence-specific DNA binding"/>
    <property type="evidence" value="ECO:0007669"/>
    <property type="project" value="TreeGrafter"/>
</dbReference>
<evidence type="ECO:0000256" key="1">
    <source>
        <dbReference type="ARBA" id="ARBA00004123"/>
    </source>
</evidence>
<dbReference type="Gene3D" id="1.10.10.60">
    <property type="entry name" value="Homeodomain-like"/>
    <property type="match status" value="1"/>
</dbReference>
<dbReference type="PRINTS" id="PR00024">
    <property type="entry name" value="HOMEOBOX"/>
</dbReference>
<dbReference type="PANTHER" id="PTHR24340">
    <property type="entry name" value="HOMEOBOX PROTEIN NKX"/>
    <property type="match status" value="1"/>
</dbReference>
<sequence length="361" mass="39826">MESISPKQTTPFSVTDILSPLEEMYKKPMDGTMTGGYAGTMNAAAGMGAGGYRQQVTQPLQHQSMNVPVSNPYMHVPTQLSHGMANPYCNGNVSDLPHYNEHVRNTASSWYGANPDPRFSFPRLMGGHSGGMGNMGMSLGTIEGPKPILPTTQRRKRRVLFSQAQVYELERRFKQQKYLSAPEREHLAQLINLTPTQVKIWFQNHRYKCKRQDKERQKSTTDQPSQQQQQQQQQPQQQQPQQQQQQQQVSQHQAGQVQGQAGQQNMCAAGNSPRRVAVPVLVKDGKPCGNTPSTTPVTGVTANMSAATPQLNPQSQANIIGTTVATVNVNGLNSHMSSGNYANNMSSCSSSQYLLQQGRAW</sequence>
<dbReference type="InterPro" id="IPR001356">
    <property type="entry name" value="HD"/>
</dbReference>
<evidence type="ECO:0000256" key="8">
    <source>
        <dbReference type="SAM" id="MobiDB-lite"/>
    </source>
</evidence>
<dbReference type="SMART" id="SM00389">
    <property type="entry name" value="HOX"/>
    <property type="match status" value="1"/>
</dbReference>
<evidence type="ECO:0000256" key="6">
    <source>
        <dbReference type="PROSITE-ProRule" id="PRU00108"/>
    </source>
</evidence>
<dbReference type="PANTHER" id="PTHR24340:SF41">
    <property type="entry name" value="MUSCLE-SPECIFIC HOMEOBOX PROTEIN TINMAN-RELATED"/>
    <property type="match status" value="1"/>
</dbReference>
<evidence type="ECO:0000313" key="10">
    <source>
        <dbReference type="EMBL" id="CAH1263565.1"/>
    </source>
</evidence>
<dbReference type="Proteomes" id="UP000838412">
    <property type="component" value="Chromosome 4"/>
</dbReference>
<feature type="DNA-binding region" description="Homeobox" evidence="6">
    <location>
        <begin position="154"/>
        <end position="213"/>
    </location>
</feature>
<evidence type="ECO:0000259" key="9">
    <source>
        <dbReference type="PROSITE" id="PS50071"/>
    </source>
</evidence>
<protein>
    <submittedName>
        <fullName evidence="10">NKX2-1 protein</fullName>
    </submittedName>
</protein>
<dbReference type="CDD" id="cd00086">
    <property type="entry name" value="homeodomain"/>
    <property type="match status" value="1"/>
</dbReference>
<evidence type="ECO:0000256" key="7">
    <source>
        <dbReference type="RuleBase" id="RU000682"/>
    </source>
</evidence>
<evidence type="ECO:0000256" key="5">
    <source>
        <dbReference type="ARBA" id="ARBA00023242"/>
    </source>
</evidence>